<name>A0A396RRZ9_9SPHN</name>
<reference evidence="4 5" key="1">
    <citation type="submission" date="2018-08" db="EMBL/GenBank/DDBJ databases">
        <title>The multiple taxonomic identification of Sphingomonas gilva.</title>
        <authorList>
            <person name="Zhu D."/>
            <person name="Zheng S."/>
        </authorList>
    </citation>
    <scope>NUCLEOTIDE SEQUENCE [LARGE SCALE GENOMIC DNA]</scope>
    <source>
        <strain evidence="4 5">ZDH117</strain>
    </source>
</reference>
<dbReference type="Pfam" id="PF18912">
    <property type="entry name" value="DZR_2"/>
    <property type="match status" value="1"/>
</dbReference>
<dbReference type="CDD" id="cd06223">
    <property type="entry name" value="PRTases_typeI"/>
    <property type="match status" value="1"/>
</dbReference>
<dbReference type="InterPro" id="IPR029057">
    <property type="entry name" value="PRTase-like"/>
</dbReference>
<dbReference type="OrthoDB" id="9779910at2"/>
<sequence>MFRFAAPLRLALDSALPPRCPACGAIVASDHSLCGECWSSLRFLGPPWCAACHAPFDQDRGEDALCARCMEQPPRHDGVRAAVAYGEVARGLAVRLKHGGRTGIAVLVARLMQRHADVPDALLVPVPLHRWRIWGRGFNQAALIARAIGRMQRLEVAVDALRRVKRTPMLGGLGRDARAKALRGAIRVNPAAQIKGRTILLVDDVHTSGATADACTRALKRAGAKRVIVLAWARVLHSGDD</sequence>
<dbReference type="InterPro" id="IPR000836">
    <property type="entry name" value="PRTase_dom"/>
</dbReference>
<feature type="domain" description="Double zinc ribbon" evidence="3">
    <location>
        <begin position="12"/>
        <end position="70"/>
    </location>
</feature>
<keyword evidence="5" id="KW-1185">Reference proteome</keyword>
<dbReference type="SUPFAM" id="SSF53271">
    <property type="entry name" value="PRTase-like"/>
    <property type="match status" value="1"/>
</dbReference>
<comment type="similarity">
    <text evidence="1">Belongs to the ComF/GntX family.</text>
</comment>
<accession>A0A396RRZ9</accession>
<evidence type="ECO:0000259" key="2">
    <source>
        <dbReference type="Pfam" id="PF00156"/>
    </source>
</evidence>
<evidence type="ECO:0000313" key="4">
    <source>
        <dbReference type="EMBL" id="RHW17093.1"/>
    </source>
</evidence>
<dbReference type="PANTHER" id="PTHR47505">
    <property type="entry name" value="DNA UTILIZATION PROTEIN YHGH"/>
    <property type="match status" value="1"/>
</dbReference>
<proteinExistence type="inferred from homology"/>
<evidence type="ECO:0000313" key="5">
    <source>
        <dbReference type="Proteomes" id="UP000266693"/>
    </source>
</evidence>
<protein>
    <submittedName>
        <fullName evidence="4">ComF family protein</fullName>
    </submittedName>
</protein>
<dbReference type="EMBL" id="QWLV01000006">
    <property type="protein sequence ID" value="RHW17093.1"/>
    <property type="molecule type" value="Genomic_DNA"/>
</dbReference>
<feature type="domain" description="Phosphoribosyltransferase" evidence="2">
    <location>
        <begin position="152"/>
        <end position="231"/>
    </location>
</feature>
<dbReference type="Gene3D" id="3.40.50.2020">
    <property type="match status" value="1"/>
</dbReference>
<dbReference type="InterPro" id="IPR051910">
    <property type="entry name" value="ComF/GntX_DNA_util-trans"/>
</dbReference>
<dbReference type="Proteomes" id="UP000266693">
    <property type="component" value="Unassembled WGS sequence"/>
</dbReference>
<dbReference type="AlphaFoldDB" id="A0A396RRZ9"/>
<dbReference type="InterPro" id="IPR044005">
    <property type="entry name" value="DZR_2"/>
</dbReference>
<organism evidence="4 5">
    <name type="scientific">Sphingomonas gilva</name>
    <dbReference type="NCBI Taxonomy" id="2305907"/>
    <lineage>
        <taxon>Bacteria</taxon>
        <taxon>Pseudomonadati</taxon>
        <taxon>Pseudomonadota</taxon>
        <taxon>Alphaproteobacteria</taxon>
        <taxon>Sphingomonadales</taxon>
        <taxon>Sphingomonadaceae</taxon>
        <taxon>Sphingomonas</taxon>
    </lineage>
</organism>
<evidence type="ECO:0000259" key="3">
    <source>
        <dbReference type="Pfam" id="PF18912"/>
    </source>
</evidence>
<comment type="caution">
    <text evidence="4">The sequence shown here is derived from an EMBL/GenBank/DDBJ whole genome shotgun (WGS) entry which is preliminary data.</text>
</comment>
<dbReference type="PANTHER" id="PTHR47505:SF1">
    <property type="entry name" value="DNA UTILIZATION PROTEIN YHGH"/>
    <property type="match status" value="1"/>
</dbReference>
<evidence type="ECO:0000256" key="1">
    <source>
        <dbReference type="ARBA" id="ARBA00008007"/>
    </source>
</evidence>
<gene>
    <name evidence="4" type="ORF">D1610_12745</name>
</gene>
<dbReference type="Pfam" id="PF00156">
    <property type="entry name" value="Pribosyltran"/>
    <property type="match status" value="1"/>
</dbReference>